<proteinExistence type="predicted"/>
<dbReference type="EMBL" id="JAVRRJ010000008">
    <property type="protein sequence ID" value="KAK5082068.1"/>
    <property type="molecule type" value="Genomic_DNA"/>
</dbReference>
<reference evidence="1 2" key="1">
    <citation type="submission" date="2023-08" db="EMBL/GenBank/DDBJ databases">
        <title>Black Yeasts Isolated from many extreme environments.</title>
        <authorList>
            <person name="Coleine C."/>
            <person name="Stajich J.E."/>
            <person name="Selbmann L."/>
        </authorList>
    </citation>
    <scope>NUCLEOTIDE SEQUENCE [LARGE SCALE GENOMIC DNA]</scope>
    <source>
        <strain evidence="1 2">CCFEE 5910</strain>
    </source>
</reference>
<dbReference type="AlphaFoldDB" id="A0AAN7SUX5"/>
<protein>
    <submittedName>
        <fullName evidence="1">Uncharacterized protein</fullName>
    </submittedName>
</protein>
<sequence length="344" mass="39901">MPSVKDTCLYTVIIQRQDTRKKTIRAVLFNEAIDTFQSTLTLHVKTPETIAYVRSTASSLLRERIKRIVLYIHFDHDNHFLWCMRLFELQAALPALTHINVEYHMRPPSSYNNVLDVVLFYMPILELGPSLSPPRFVAKSDSRLDHTRFYLDQANSNSVIPCTDHAAGLTIHTSYMKHERLFDAEWLGEIWTNDAIDEHTGVVRDLFHDARFVAAAHHVVMSNRQAIDAWVSASYPPDEYPSTVIERGLPDKTYVPALHEALVQVARRHERPFFEKLQKRRIVEIYRIRSGMTRAEAERLLDRQLQSLPEGQGIESFIERMMNNDETEDPWQAIDFDADAELQQ</sequence>
<dbReference type="Proteomes" id="UP001309876">
    <property type="component" value="Unassembled WGS sequence"/>
</dbReference>
<gene>
    <name evidence="1" type="ORF">LTR05_007210</name>
</gene>
<keyword evidence="2" id="KW-1185">Reference proteome</keyword>
<accession>A0AAN7SUX5</accession>
<name>A0AAN7SUX5_9EURO</name>
<evidence type="ECO:0000313" key="2">
    <source>
        <dbReference type="Proteomes" id="UP001309876"/>
    </source>
</evidence>
<comment type="caution">
    <text evidence="1">The sequence shown here is derived from an EMBL/GenBank/DDBJ whole genome shotgun (WGS) entry which is preliminary data.</text>
</comment>
<evidence type="ECO:0000313" key="1">
    <source>
        <dbReference type="EMBL" id="KAK5082068.1"/>
    </source>
</evidence>
<organism evidence="1 2">
    <name type="scientific">Lithohypha guttulata</name>
    <dbReference type="NCBI Taxonomy" id="1690604"/>
    <lineage>
        <taxon>Eukaryota</taxon>
        <taxon>Fungi</taxon>
        <taxon>Dikarya</taxon>
        <taxon>Ascomycota</taxon>
        <taxon>Pezizomycotina</taxon>
        <taxon>Eurotiomycetes</taxon>
        <taxon>Chaetothyriomycetidae</taxon>
        <taxon>Chaetothyriales</taxon>
        <taxon>Trichomeriaceae</taxon>
        <taxon>Lithohypha</taxon>
    </lineage>
</organism>